<gene>
    <name evidence="1" type="ORF">Zm00014a_006761</name>
</gene>
<dbReference type="EMBL" id="NCVQ01000003">
    <property type="protein sequence ID" value="PWZ38399.1"/>
    <property type="molecule type" value="Genomic_DNA"/>
</dbReference>
<evidence type="ECO:0000313" key="1">
    <source>
        <dbReference type="EMBL" id="PWZ38399.1"/>
    </source>
</evidence>
<protein>
    <submittedName>
        <fullName evidence="1">Uncharacterized protein</fullName>
    </submittedName>
</protein>
<proteinExistence type="predicted"/>
<organism evidence="1">
    <name type="scientific">Zea mays</name>
    <name type="common">Maize</name>
    <dbReference type="NCBI Taxonomy" id="4577"/>
    <lineage>
        <taxon>Eukaryota</taxon>
        <taxon>Viridiplantae</taxon>
        <taxon>Streptophyta</taxon>
        <taxon>Embryophyta</taxon>
        <taxon>Tracheophyta</taxon>
        <taxon>Spermatophyta</taxon>
        <taxon>Magnoliopsida</taxon>
        <taxon>Liliopsida</taxon>
        <taxon>Poales</taxon>
        <taxon>Poaceae</taxon>
        <taxon>PACMAD clade</taxon>
        <taxon>Panicoideae</taxon>
        <taxon>Andropogonodae</taxon>
        <taxon>Andropogoneae</taxon>
        <taxon>Tripsacinae</taxon>
        <taxon>Zea</taxon>
    </lineage>
</organism>
<comment type="caution">
    <text evidence="1">The sequence shown here is derived from an EMBL/GenBank/DDBJ whole genome shotgun (WGS) entry which is preliminary data.</text>
</comment>
<accession>A0A3L6FU63</accession>
<reference evidence="1" key="1">
    <citation type="journal article" date="2018" name="Nat. Genet.">
        <title>Extensive intraspecific gene order and gene structural variations between Mo17 and other maize genomes.</title>
        <authorList>
            <person name="Sun S."/>
            <person name="Zhou Y."/>
            <person name="Chen J."/>
            <person name="Shi J."/>
            <person name="Zhao H."/>
            <person name="Zhao H."/>
            <person name="Song W."/>
            <person name="Zhang M."/>
            <person name="Cui Y."/>
            <person name="Dong X."/>
            <person name="Liu H."/>
            <person name="Ma X."/>
            <person name="Jiao Y."/>
            <person name="Wang B."/>
            <person name="Wei X."/>
            <person name="Stein J.C."/>
            <person name="Glaubitz J.C."/>
            <person name="Lu F."/>
            <person name="Yu G."/>
            <person name="Liang C."/>
            <person name="Fengler K."/>
            <person name="Li B."/>
            <person name="Rafalski A."/>
            <person name="Schnable P.S."/>
            <person name="Ware D.H."/>
            <person name="Buckler E.S."/>
            <person name="Lai J."/>
        </authorList>
    </citation>
    <scope>NUCLEOTIDE SEQUENCE [LARGE SCALE GENOMIC DNA]</scope>
    <source>
        <tissue evidence="1">Seedling</tissue>
    </source>
</reference>
<dbReference type="AlphaFoldDB" id="A0A3L6FU63"/>
<name>A0A3L6FU63_MAIZE</name>
<dbReference type="Proteomes" id="UP000251960">
    <property type="component" value="Chromosome 2"/>
</dbReference>
<sequence>MTSALPKTCFFRKKKLELDLCWDKPESCQTYPQIGVTLLNLGIHLVSDSRS</sequence>